<proteinExistence type="inferred from homology"/>
<dbReference type="SFLD" id="SFLDS00029">
    <property type="entry name" value="Radical_SAM"/>
    <property type="match status" value="1"/>
</dbReference>
<dbReference type="Gene3D" id="3.20.20.70">
    <property type="entry name" value="Aldolase class I"/>
    <property type="match status" value="1"/>
</dbReference>
<keyword evidence="7" id="KW-0808">Transferase</keyword>
<dbReference type="SUPFAM" id="SSF102114">
    <property type="entry name" value="Radical SAM enzymes"/>
    <property type="match status" value="1"/>
</dbReference>
<comment type="cofactor">
    <cofactor evidence="1">
        <name>[4Fe-4S] cluster</name>
        <dbReference type="ChEBI" id="CHEBI:49883"/>
    </cofactor>
</comment>
<evidence type="ECO:0000256" key="3">
    <source>
        <dbReference type="ARBA" id="ARBA00022485"/>
    </source>
</evidence>
<keyword evidence="11" id="KW-0408">Iron</keyword>
<evidence type="ECO:0000256" key="8">
    <source>
        <dbReference type="ARBA" id="ARBA00022691"/>
    </source>
</evidence>
<dbReference type="GO" id="GO:0030488">
    <property type="term" value="P:tRNA methylation"/>
    <property type="evidence" value="ECO:0007669"/>
    <property type="project" value="InterPro"/>
</dbReference>
<evidence type="ECO:0000256" key="2">
    <source>
        <dbReference type="ARBA" id="ARBA00004496"/>
    </source>
</evidence>
<dbReference type="Gene3D" id="1.10.150.530">
    <property type="match status" value="1"/>
</dbReference>
<keyword evidence="6" id="KW-0489">Methyltransferase</keyword>
<evidence type="ECO:0000256" key="12">
    <source>
        <dbReference type="ARBA" id="ARBA00023014"/>
    </source>
</evidence>
<dbReference type="GO" id="GO:0008173">
    <property type="term" value="F:RNA methyltransferase activity"/>
    <property type="evidence" value="ECO:0007669"/>
    <property type="project" value="InterPro"/>
</dbReference>
<keyword evidence="5" id="KW-0698">rRNA processing</keyword>
<dbReference type="FunFam" id="3.20.20.70:FF:000014">
    <property type="entry name" value="Probable dual-specificity RNA methyltransferase RlmN"/>
    <property type="match status" value="1"/>
</dbReference>
<dbReference type="InterPro" id="IPR027492">
    <property type="entry name" value="RNA_MTrfase_RlmN"/>
</dbReference>
<sequence>MKTNNLIGFSYKNLQGFLQKHGVKPYRAHQIFIWIYHYRVYDFFKMSNLSKSLRALLKEHFHISLPKIQSKTKSQDGSIKFLLELEDSSTIESVWMPSDLRKTLCVSTQVGCRLACAFCMTGTMGLKRNLTSDEIIGQYLAVNESLSEENQITNIVFMGMGEPLDNYDATIDAIRIMILPEALRLSSRKITLSTAGQVDLIQKFKNEELHVNLAISLNATDNQTREEIMPINKKYPIEELMNCLRKYPLKPSRRFTFEYVMLEGVNDRNEDAKRLSKLLHGIPCKVNLILFNKFAGSEFAPPSKERAHSFQQYLLSKNHTVFIRQNRAADILGACGQLASKPLSSASP</sequence>
<keyword evidence="3" id="KW-0004">4Fe-4S</keyword>
<dbReference type="InterPro" id="IPR006638">
    <property type="entry name" value="Elp3/MiaA/NifB-like_rSAM"/>
</dbReference>
<dbReference type="CDD" id="cd01335">
    <property type="entry name" value="Radical_SAM"/>
    <property type="match status" value="1"/>
</dbReference>
<dbReference type="InterPro" id="IPR004383">
    <property type="entry name" value="rRNA_lsu_MTrfase_RlmN/Cfr"/>
</dbReference>
<dbReference type="GO" id="GO:0051539">
    <property type="term" value="F:4 iron, 4 sulfur cluster binding"/>
    <property type="evidence" value="ECO:0007669"/>
    <property type="project" value="UniProtKB-KW"/>
</dbReference>
<evidence type="ECO:0000256" key="5">
    <source>
        <dbReference type="ARBA" id="ARBA00022552"/>
    </source>
</evidence>
<evidence type="ECO:0000256" key="10">
    <source>
        <dbReference type="ARBA" id="ARBA00022723"/>
    </source>
</evidence>
<organism evidence="15">
    <name type="scientific">marine metagenome</name>
    <dbReference type="NCBI Taxonomy" id="408172"/>
    <lineage>
        <taxon>unclassified sequences</taxon>
        <taxon>metagenomes</taxon>
        <taxon>ecological metagenomes</taxon>
    </lineage>
</organism>
<name>A0A382KAL6_9ZZZZ</name>
<dbReference type="SFLD" id="SFLDG01062">
    <property type="entry name" value="methyltransferase_(Class_A)"/>
    <property type="match status" value="1"/>
</dbReference>
<dbReference type="SFLD" id="SFLDF00275">
    <property type="entry name" value="adenosine_C2_methyltransferase"/>
    <property type="match status" value="1"/>
</dbReference>
<dbReference type="Pfam" id="PF21016">
    <property type="entry name" value="RlmN_N"/>
    <property type="match status" value="1"/>
</dbReference>
<dbReference type="PROSITE" id="PS51918">
    <property type="entry name" value="RADICAL_SAM"/>
    <property type="match status" value="1"/>
</dbReference>
<keyword evidence="13" id="KW-1015">Disulfide bond</keyword>
<dbReference type="InterPro" id="IPR007197">
    <property type="entry name" value="rSAM"/>
</dbReference>
<protein>
    <recommendedName>
        <fullName evidence="14">Radical SAM core domain-containing protein</fullName>
    </recommendedName>
</protein>
<dbReference type="InterPro" id="IPR040072">
    <property type="entry name" value="Methyltransferase_A"/>
</dbReference>
<evidence type="ECO:0000256" key="4">
    <source>
        <dbReference type="ARBA" id="ARBA00022490"/>
    </source>
</evidence>
<evidence type="ECO:0000256" key="1">
    <source>
        <dbReference type="ARBA" id="ARBA00001966"/>
    </source>
</evidence>
<dbReference type="InterPro" id="IPR058240">
    <property type="entry name" value="rSAM_sf"/>
</dbReference>
<reference evidence="15" key="1">
    <citation type="submission" date="2018-05" db="EMBL/GenBank/DDBJ databases">
        <authorList>
            <person name="Lanie J.A."/>
            <person name="Ng W.-L."/>
            <person name="Kazmierczak K.M."/>
            <person name="Andrzejewski T.M."/>
            <person name="Davidsen T.M."/>
            <person name="Wayne K.J."/>
            <person name="Tettelin H."/>
            <person name="Glass J.I."/>
            <person name="Rusch D."/>
            <person name="Podicherti R."/>
            <person name="Tsui H.-C.T."/>
            <person name="Winkler M.E."/>
        </authorList>
    </citation>
    <scope>NUCLEOTIDE SEQUENCE</scope>
</reference>
<gene>
    <name evidence="15" type="ORF">METZ01_LOCUS274354</name>
</gene>
<keyword evidence="4" id="KW-0963">Cytoplasm</keyword>
<dbReference type="HAMAP" id="MF_01849">
    <property type="entry name" value="RNA_methyltr_RlmN"/>
    <property type="match status" value="1"/>
</dbReference>
<dbReference type="PIRSF" id="PIRSF006004">
    <property type="entry name" value="CHP00048"/>
    <property type="match status" value="1"/>
</dbReference>
<dbReference type="InterPro" id="IPR048641">
    <property type="entry name" value="RlmN_N"/>
</dbReference>
<evidence type="ECO:0000259" key="14">
    <source>
        <dbReference type="PROSITE" id="PS51918"/>
    </source>
</evidence>
<dbReference type="NCBIfam" id="TIGR00048">
    <property type="entry name" value="rRNA_mod_RlmN"/>
    <property type="match status" value="1"/>
</dbReference>
<dbReference type="SMART" id="SM00729">
    <property type="entry name" value="Elp3"/>
    <property type="match status" value="1"/>
</dbReference>
<dbReference type="GO" id="GO:0070475">
    <property type="term" value="P:rRNA base methylation"/>
    <property type="evidence" value="ECO:0007669"/>
    <property type="project" value="InterPro"/>
</dbReference>
<dbReference type="PANTHER" id="PTHR30544:SF5">
    <property type="entry name" value="RADICAL SAM CORE DOMAIN-CONTAINING PROTEIN"/>
    <property type="match status" value="1"/>
</dbReference>
<dbReference type="PANTHER" id="PTHR30544">
    <property type="entry name" value="23S RRNA METHYLTRANSFERASE"/>
    <property type="match status" value="1"/>
</dbReference>
<keyword evidence="10" id="KW-0479">Metal-binding</keyword>
<evidence type="ECO:0000256" key="9">
    <source>
        <dbReference type="ARBA" id="ARBA00022694"/>
    </source>
</evidence>
<dbReference type="EMBL" id="UINC01079469">
    <property type="protein sequence ID" value="SVC21500.1"/>
    <property type="molecule type" value="Genomic_DNA"/>
</dbReference>
<dbReference type="AlphaFoldDB" id="A0A382KAL6"/>
<comment type="subcellular location">
    <subcellularLocation>
        <location evidence="2">Cytoplasm</location>
    </subcellularLocation>
</comment>
<evidence type="ECO:0000256" key="6">
    <source>
        <dbReference type="ARBA" id="ARBA00022603"/>
    </source>
</evidence>
<dbReference type="GO" id="GO:0046872">
    <property type="term" value="F:metal ion binding"/>
    <property type="evidence" value="ECO:0007669"/>
    <property type="project" value="UniProtKB-KW"/>
</dbReference>
<accession>A0A382KAL6</accession>
<evidence type="ECO:0000313" key="15">
    <source>
        <dbReference type="EMBL" id="SVC21500.1"/>
    </source>
</evidence>
<keyword evidence="8" id="KW-0949">S-adenosyl-L-methionine</keyword>
<keyword evidence="12" id="KW-0411">Iron-sulfur</keyword>
<dbReference type="Pfam" id="PF04055">
    <property type="entry name" value="Radical_SAM"/>
    <property type="match status" value="1"/>
</dbReference>
<dbReference type="InterPro" id="IPR013785">
    <property type="entry name" value="Aldolase_TIM"/>
</dbReference>
<evidence type="ECO:0000256" key="13">
    <source>
        <dbReference type="ARBA" id="ARBA00023157"/>
    </source>
</evidence>
<evidence type="ECO:0000256" key="11">
    <source>
        <dbReference type="ARBA" id="ARBA00023004"/>
    </source>
</evidence>
<evidence type="ECO:0000256" key="7">
    <source>
        <dbReference type="ARBA" id="ARBA00022679"/>
    </source>
</evidence>
<dbReference type="GO" id="GO:0005737">
    <property type="term" value="C:cytoplasm"/>
    <property type="evidence" value="ECO:0007669"/>
    <property type="project" value="UniProtKB-SubCell"/>
</dbReference>
<keyword evidence="9" id="KW-0819">tRNA processing</keyword>
<feature type="domain" description="Radical SAM core" evidence="14">
    <location>
        <begin position="98"/>
        <end position="330"/>
    </location>
</feature>